<dbReference type="PROSITE" id="PS50886">
    <property type="entry name" value="TRBD"/>
    <property type="match status" value="1"/>
</dbReference>
<dbReference type="SMART" id="SM00873">
    <property type="entry name" value="B3_4"/>
    <property type="match status" value="1"/>
</dbReference>
<keyword evidence="5 14" id="KW-0436">Ligase</keyword>
<accession>A0A449B4F5</accession>
<dbReference type="KEGG" id="mmau:NCTC10168_00378"/>
<dbReference type="InterPro" id="IPR045864">
    <property type="entry name" value="aa-tRNA-synth_II/BPL/LPL"/>
</dbReference>
<evidence type="ECO:0000256" key="15">
    <source>
        <dbReference type="PROSITE-ProRule" id="PRU00209"/>
    </source>
</evidence>
<keyword evidence="12 14" id="KW-0030">Aminoacyl-tRNA synthetase</keyword>
<dbReference type="GO" id="GO:0000287">
    <property type="term" value="F:magnesium ion binding"/>
    <property type="evidence" value="ECO:0007669"/>
    <property type="project" value="UniProtKB-UniRule"/>
</dbReference>
<dbReference type="SUPFAM" id="SSF50249">
    <property type="entry name" value="Nucleic acid-binding proteins"/>
    <property type="match status" value="1"/>
</dbReference>
<feature type="binding site" evidence="14">
    <location>
        <position position="454"/>
    </location>
    <ligand>
        <name>Mg(2+)</name>
        <dbReference type="ChEBI" id="CHEBI:18420"/>
        <note>shared with alpha subunit</note>
    </ligand>
</feature>
<dbReference type="Gene3D" id="3.50.40.10">
    <property type="entry name" value="Phenylalanyl-trna Synthetase, Chain B, domain 3"/>
    <property type="match status" value="1"/>
</dbReference>
<organism evidence="18 19">
    <name type="scientific">Mycoplasmopsis maculosa</name>
    <dbReference type="NCBI Taxonomy" id="114885"/>
    <lineage>
        <taxon>Bacteria</taxon>
        <taxon>Bacillati</taxon>
        <taxon>Mycoplasmatota</taxon>
        <taxon>Mycoplasmoidales</taxon>
        <taxon>Metamycoplasmataceae</taxon>
        <taxon>Mycoplasmopsis</taxon>
    </lineage>
</organism>
<dbReference type="SUPFAM" id="SSF46955">
    <property type="entry name" value="Putative DNA-binding domain"/>
    <property type="match status" value="1"/>
</dbReference>
<feature type="domain" description="TRNA-binding" evidence="16">
    <location>
        <begin position="38"/>
        <end position="152"/>
    </location>
</feature>
<dbReference type="EMBL" id="LR215037">
    <property type="protein sequence ID" value="VEU75456.1"/>
    <property type="molecule type" value="Genomic_DNA"/>
</dbReference>
<dbReference type="InterPro" id="IPR009061">
    <property type="entry name" value="DNA-bd_dom_put_sf"/>
</dbReference>
<dbReference type="Gene3D" id="2.40.50.140">
    <property type="entry name" value="Nucleic acid-binding proteins"/>
    <property type="match status" value="1"/>
</dbReference>
<evidence type="ECO:0000256" key="10">
    <source>
        <dbReference type="ARBA" id="ARBA00022884"/>
    </source>
</evidence>
<comment type="cofactor">
    <cofactor evidence="14">
        <name>Mg(2+)</name>
        <dbReference type="ChEBI" id="CHEBI:18420"/>
    </cofactor>
    <text evidence="14">Binds 2 magnesium ions per tetramer.</text>
</comment>
<dbReference type="InterPro" id="IPR012340">
    <property type="entry name" value="NA-bd_OB-fold"/>
</dbReference>
<dbReference type="GO" id="GO:0000049">
    <property type="term" value="F:tRNA binding"/>
    <property type="evidence" value="ECO:0007669"/>
    <property type="project" value="UniProtKB-UniRule"/>
</dbReference>
<dbReference type="GO" id="GO:0006432">
    <property type="term" value="P:phenylalanyl-tRNA aminoacylation"/>
    <property type="evidence" value="ECO:0007669"/>
    <property type="project" value="UniProtKB-UniRule"/>
</dbReference>
<keyword evidence="11 14" id="KW-0648">Protein biosynthesis</keyword>
<dbReference type="OrthoDB" id="9805455at2"/>
<dbReference type="InterPro" id="IPR020825">
    <property type="entry name" value="Phe-tRNA_synthase-like_B3/B4"/>
</dbReference>
<evidence type="ECO:0000256" key="12">
    <source>
        <dbReference type="ARBA" id="ARBA00023146"/>
    </source>
</evidence>
<dbReference type="EC" id="6.1.1.20" evidence="14"/>
<comment type="catalytic activity">
    <reaction evidence="13 14">
        <text>tRNA(Phe) + L-phenylalanine + ATP = L-phenylalanyl-tRNA(Phe) + AMP + diphosphate + H(+)</text>
        <dbReference type="Rhea" id="RHEA:19413"/>
        <dbReference type="Rhea" id="RHEA-COMP:9668"/>
        <dbReference type="Rhea" id="RHEA-COMP:9699"/>
        <dbReference type="ChEBI" id="CHEBI:15378"/>
        <dbReference type="ChEBI" id="CHEBI:30616"/>
        <dbReference type="ChEBI" id="CHEBI:33019"/>
        <dbReference type="ChEBI" id="CHEBI:58095"/>
        <dbReference type="ChEBI" id="CHEBI:78442"/>
        <dbReference type="ChEBI" id="CHEBI:78531"/>
        <dbReference type="ChEBI" id="CHEBI:456215"/>
        <dbReference type="EC" id="6.1.1.20"/>
    </reaction>
</comment>
<evidence type="ECO:0000256" key="13">
    <source>
        <dbReference type="ARBA" id="ARBA00049255"/>
    </source>
</evidence>
<dbReference type="RefSeq" id="WP_129646561.1">
    <property type="nucleotide sequence ID" value="NZ_LR215037.1"/>
</dbReference>
<reference evidence="18 19" key="1">
    <citation type="submission" date="2019-01" db="EMBL/GenBank/DDBJ databases">
        <authorList>
            <consortium name="Pathogen Informatics"/>
        </authorList>
    </citation>
    <scope>NUCLEOTIDE SEQUENCE [LARGE SCALE GENOMIC DNA]</scope>
    <source>
        <strain evidence="18 19">NCTC10168</strain>
    </source>
</reference>
<dbReference type="PANTHER" id="PTHR10947:SF0">
    <property type="entry name" value="PHENYLALANINE--TRNA LIGASE BETA SUBUNIT"/>
    <property type="match status" value="1"/>
</dbReference>
<dbReference type="PROSITE" id="PS51483">
    <property type="entry name" value="B5"/>
    <property type="match status" value="1"/>
</dbReference>
<keyword evidence="6 14" id="KW-0479">Metal-binding</keyword>
<dbReference type="Gene3D" id="3.30.930.10">
    <property type="entry name" value="Bira Bifunctional Protein, Domain 2"/>
    <property type="match status" value="1"/>
</dbReference>
<dbReference type="InterPro" id="IPR045060">
    <property type="entry name" value="Phe-tRNA-ligase_IIc_bsu"/>
</dbReference>
<feature type="binding site" evidence="14">
    <location>
        <position position="458"/>
    </location>
    <ligand>
        <name>Mg(2+)</name>
        <dbReference type="ChEBI" id="CHEBI:18420"/>
        <note>shared with alpha subunit</note>
    </ligand>
</feature>
<feature type="binding site" evidence="14">
    <location>
        <position position="457"/>
    </location>
    <ligand>
        <name>Mg(2+)</name>
        <dbReference type="ChEBI" id="CHEBI:18420"/>
        <note>shared with alpha subunit</note>
    </ligand>
</feature>
<evidence type="ECO:0000256" key="11">
    <source>
        <dbReference type="ARBA" id="ARBA00022917"/>
    </source>
</evidence>
<evidence type="ECO:0000256" key="4">
    <source>
        <dbReference type="ARBA" id="ARBA00022555"/>
    </source>
</evidence>
<keyword evidence="14" id="KW-0963">Cytoplasm</keyword>
<keyword evidence="19" id="KW-1185">Reference proteome</keyword>
<dbReference type="SMART" id="SM00874">
    <property type="entry name" value="B5"/>
    <property type="match status" value="1"/>
</dbReference>
<dbReference type="Pfam" id="PF03483">
    <property type="entry name" value="B3_4"/>
    <property type="match status" value="1"/>
</dbReference>
<keyword evidence="9 14" id="KW-0460">Magnesium</keyword>
<proteinExistence type="inferred from homology"/>
<dbReference type="GO" id="GO:0009328">
    <property type="term" value="C:phenylalanine-tRNA ligase complex"/>
    <property type="evidence" value="ECO:0007669"/>
    <property type="project" value="TreeGrafter"/>
</dbReference>
<dbReference type="InterPro" id="IPR005147">
    <property type="entry name" value="tRNA_synthase_B5-dom"/>
</dbReference>
<name>A0A449B4F5_9BACT</name>
<evidence type="ECO:0000256" key="8">
    <source>
        <dbReference type="ARBA" id="ARBA00022840"/>
    </source>
</evidence>
<dbReference type="InterPro" id="IPR002547">
    <property type="entry name" value="tRNA-bd_dom"/>
</dbReference>
<dbReference type="NCBIfam" id="NF001882">
    <property type="entry name" value="PRK00629.5-4"/>
    <property type="match status" value="1"/>
</dbReference>
<feature type="domain" description="B5" evidence="17">
    <location>
        <begin position="395"/>
        <end position="470"/>
    </location>
</feature>
<evidence type="ECO:0000313" key="19">
    <source>
        <dbReference type="Proteomes" id="UP000290243"/>
    </source>
</evidence>
<dbReference type="InterPro" id="IPR005146">
    <property type="entry name" value="B3/B4_tRNA-bd"/>
</dbReference>
<evidence type="ECO:0000313" key="18">
    <source>
        <dbReference type="EMBL" id="VEU75456.1"/>
    </source>
</evidence>
<evidence type="ECO:0000259" key="16">
    <source>
        <dbReference type="PROSITE" id="PS50886"/>
    </source>
</evidence>
<evidence type="ECO:0000259" key="17">
    <source>
        <dbReference type="PROSITE" id="PS51483"/>
    </source>
</evidence>
<evidence type="ECO:0000256" key="3">
    <source>
        <dbReference type="ARBA" id="ARBA00011209"/>
    </source>
</evidence>
<keyword evidence="7 14" id="KW-0547">Nucleotide-binding</keyword>
<dbReference type="HAMAP" id="MF_00283">
    <property type="entry name" value="Phe_tRNA_synth_beta1"/>
    <property type="match status" value="1"/>
</dbReference>
<evidence type="ECO:0000256" key="7">
    <source>
        <dbReference type="ARBA" id="ARBA00022741"/>
    </source>
</evidence>
<sequence>MIISLKQLNRFMPKIALTKEIEKDINNLGYEVETITPFSDVKGIKFAKILSVEKNNNSKNLNIVKLETNTGIITIQTVAKNAKEGYFTVAFVEGSKKGDITFGSKEMAKVVSQGMLSGFSELGFNPSLLPYNEDDIILIKDPKITIDTDPIDYFELDDYIIDITTPANRSDANSYYVLATELAAYYNTEFVWPSVHKITKNDIFKSNIKASKNQAKELTFFEAKINNNVTKLDYLLFLAKHNIEAKGIFAIDLTNMILLLTGTPAHAYDKTKINGKLTCEEYTGEVEILGGKKIEVKNVLAIKDEEKIISLASVMGCENSSVTKESNEILFEIGSFDAKKVRHGAKEIKIDSNSSIQGGKSVNQQMVKNGIEILRYLTFKNNNAISQIINLPKVKKGKSVLQNRRKLAIYANSDFRNLKHFLDTENTMKKIGFVFNKNRIIAPSYRTDIENYEDIIEEYFRFYGYTNFKGIPPLVEPFKINRAEISKQSLMSMGYSEVRTFTLVSEQINLLNPFSFSSNVKLETFVSKEREIIRNSIVTSLSEVVEYNQKRKLNSINIFEYGMINNNVFVYGIASNVKSFDQIKLDIANFLRRDDIKFVPLTDNEYIHPNVSAKILLNDIFIGWIGKIHPKYKNMDVYFAEFIKVDQKESKLFEQYINEPLKSIDLTFEINKNDWIGSKIFEIKAISDFYEIKQIDDYNKGLTRSVTLRIFGTDEQIGNINNHFNN</sequence>
<dbReference type="Pfam" id="PF17759">
    <property type="entry name" value="tRNA_synthFbeta"/>
    <property type="match status" value="2"/>
</dbReference>
<dbReference type="AlphaFoldDB" id="A0A449B4F5"/>
<dbReference type="InterPro" id="IPR041616">
    <property type="entry name" value="PheRS_beta_core"/>
</dbReference>
<comment type="subunit">
    <text evidence="3 14">Tetramer of two alpha and two beta subunits.</text>
</comment>
<dbReference type="InterPro" id="IPR004532">
    <property type="entry name" value="Phe-tRNA-ligase_IIc_bsu_bact"/>
</dbReference>
<dbReference type="GO" id="GO:0004826">
    <property type="term" value="F:phenylalanine-tRNA ligase activity"/>
    <property type="evidence" value="ECO:0007669"/>
    <property type="project" value="UniProtKB-UniRule"/>
</dbReference>
<evidence type="ECO:0000256" key="1">
    <source>
        <dbReference type="ARBA" id="ARBA00004496"/>
    </source>
</evidence>
<evidence type="ECO:0000256" key="6">
    <source>
        <dbReference type="ARBA" id="ARBA00022723"/>
    </source>
</evidence>
<keyword evidence="4 15" id="KW-0820">tRNA-binding</keyword>
<keyword evidence="8 14" id="KW-0067">ATP-binding</keyword>
<evidence type="ECO:0000256" key="2">
    <source>
        <dbReference type="ARBA" id="ARBA00008653"/>
    </source>
</evidence>
<comment type="subcellular location">
    <subcellularLocation>
        <location evidence="1 14">Cytoplasm</location>
    </subcellularLocation>
</comment>
<evidence type="ECO:0000256" key="14">
    <source>
        <dbReference type="HAMAP-Rule" id="MF_00283"/>
    </source>
</evidence>
<keyword evidence="10 15" id="KW-0694">RNA-binding</keyword>
<dbReference type="SUPFAM" id="SSF55681">
    <property type="entry name" value="Class II aaRS and biotin synthetases"/>
    <property type="match status" value="1"/>
</dbReference>
<dbReference type="Gene3D" id="3.30.56.10">
    <property type="match status" value="2"/>
</dbReference>
<feature type="binding site" evidence="14">
    <location>
        <position position="448"/>
    </location>
    <ligand>
        <name>Mg(2+)</name>
        <dbReference type="ChEBI" id="CHEBI:18420"/>
        <note>shared with alpha subunit</note>
    </ligand>
</feature>
<comment type="similarity">
    <text evidence="2 14">Belongs to the phenylalanyl-tRNA synthetase beta subunit family. Type 1 subfamily.</text>
</comment>
<evidence type="ECO:0000256" key="5">
    <source>
        <dbReference type="ARBA" id="ARBA00022598"/>
    </source>
</evidence>
<dbReference type="Pfam" id="PF03484">
    <property type="entry name" value="B5"/>
    <property type="match status" value="1"/>
</dbReference>
<gene>
    <name evidence="14 18" type="primary">pheT</name>
    <name evidence="18" type="ORF">NCTC10168_00378</name>
</gene>
<dbReference type="PANTHER" id="PTHR10947">
    <property type="entry name" value="PHENYLALANYL-TRNA SYNTHETASE BETA CHAIN AND LEUCINE-RICH REPEAT-CONTAINING PROTEIN 47"/>
    <property type="match status" value="1"/>
</dbReference>
<dbReference type="Proteomes" id="UP000290243">
    <property type="component" value="Chromosome"/>
</dbReference>
<evidence type="ECO:0000256" key="9">
    <source>
        <dbReference type="ARBA" id="ARBA00022842"/>
    </source>
</evidence>
<dbReference type="GO" id="GO:0005524">
    <property type="term" value="F:ATP binding"/>
    <property type="evidence" value="ECO:0007669"/>
    <property type="project" value="UniProtKB-UniRule"/>
</dbReference>
<protein>
    <recommendedName>
        <fullName evidence="14">Phenylalanine--tRNA ligase beta subunit</fullName>
        <ecNumber evidence="14">6.1.1.20</ecNumber>
    </recommendedName>
    <alternativeName>
        <fullName evidence="14">Phenylalanyl-tRNA synthetase beta subunit</fullName>
        <shortName evidence="14">PheRS</shortName>
    </alternativeName>
</protein>
<dbReference type="SUPFAM" id="SSF56037">
    <property type="entry name" value="PheT/TilS domain"/>
    <property type="match status" value="1"/>
</dbReference>